<evidence type="ECO:0000313" key="2">
    <source>
        <dbReference type="EMBL" id="MDH1632551.1"/>
    </source>
</evidence>
<evidence type="ECO:0000313" key="1">
    <source>
        <dbReference type="EMBL" id="MBA6066877.1"/>
    </source>
</evidence>
<dbReference type="GeneID" id="58768777"/>
<dbReference type="Proteomes" id="UP000825591">
    <property type="component" value="Chromosome"/>
</dbReference>
<keyword evidence="5" id="KW-1185">Reference proteome</keyword>
<reference evidence="3 5" key="2">
    <citation type="submission" date="2021-08" db="EMBL/GenBank/DDBJ databases">
        <title>Bactericidal Effect of Pseudomonas oryziphila sp. nov., a novel Pseudomonas Species Against Xanthomonas oryzae Reduces Disease Severity of Bacterial Leaf Streak of Rice.</title>
        <authorList>
            <person name="Yang R."/>
            <person name="Li S."/>
            <person name="Li Y."/>
            <person name="Yan Y."/>
            <person name="Fang Y."/>
            <person name="Zou L."/>
            <person name="Chen G."/>
        </authorList>
    </citation>
    <scope>NUCLEOTIDE SEQUENCE [LARGE SCALE GENOMIC DNA]</scope>
    <source>
        <strain evidence="3 5">DSM 17497</strain>
    </source>
</reference>
<dbReference type="KEGG" id="pmol:CLJ08_23930"/>
<evidence type="ECO:0000313" key="5">
    <source>
        <dbReference type="Proteomes" id="UP000825591"/>
    </source>
</evidence>
<reference evidence="2" key="3">
    <citation type="submission" date="2022-09" db="EMBL/GenBank/DDBJ databases">
        <title>Intensive care unit water sources are persistently colonized with multi-drug resistant bacteria and are the site of extensive horizontal gene transfer of antibiotic resistance genes.</title>
        <authorList>
            <person name="Diorio-Toth L."/>
        </authorList>
    </citation>
    <scope>NUCLEOTIDE SEQUENCE</scope>
    <source>
        <strain evidence="2">GD03782</strain>
    </source>
</reference>
<evidence type="ECO:0000313" key="3">
    <source>
        <dbReference type="EMBL" id="QZP24368.1"/>
    </source>
</evidence>
<reference evidence="1 4" key="1">
    <citation type="submission" date="2020-07" db="EMBL/GenBank/DDBJ databases">
        <title>Diversity of carbapenemase encoding genes among Pseudomonas putida group clinical isolates in a tertiary Brazilian hospital.</title>
        <authorList>
            <person name="Alberto-Lei F."/>
            <person name="Nodari C.S."/>
            <person name="Streling A.P."/>
            <person name="Paulino J.T."/>
            <person name="Bessa-Neto F.O."/>
            <person name="Cayo R."/>
            <person name="Gales A.C."/>
        </authorList>
    </citation>
    <scope>NUCLEOTIDE SEQUENCE [LARGE SCALE GENOMIC DNA]</scope>
    <source>
        <strain evidence="1 4">14802</strain>
    </source>
</reference>
<dbReference type="EMBL" id="JAOCGG010000051">
    <property type="protein sequence ID" value="MDH1632551.1"/>
    <property type="molecule type" value="Genomic_DNA"/>
</dbReference>
<organism evidence="1 4">
    <name type="scientific">Pseudomonas mosselii</name>
    <dbReference type="NCBI Taxonomy" id="78327"/>
    <lineage>
        <taxon>Bacteria</taxon>
        <taxon>Pseudomonadati</taxon>
        <taxon>Pseudomonadota</taxon>
        <taxon>Gammaproteobacteria</taxon>
        <taxon>Pseudomonadales</taxon>
        <taxon>Pseudomonadaceae</taxon>
        <taxon>Pseudomonas</taxon>
    </lineage>
</organism>
<dbReference type="Proteomes" id="UP001160882">
    <property type="component" value="Unassembled WGS sequence"/>
</dbReference>
<dbReference type="RefSeq" id="WP_023630605.1">
    <property type="nucleotide sequence ID" value="NZ_BQIL01000006.1"/>
</dbReference>
<dbReference type="STRING" id="1388763.O165_007780"/>
<protein>
    <submittedName>
        <fullName evidence="1">Uncharacterized protein</fullName>
    </submittedName>
</protein>
<accession>A0A135NMG0</accession>
<evidence type="ECO:0000313" key="4">
    <source>
        <dbReference type="Proteomes" id="UP000541770"/>
    </source>
</evidence>
<dbReference type="EMBL" id="CP081966">
    <property type="protein sequence ID" value="QZP24368.1"/>
    <property type="molecule type" value="Genomic_DNA"/>
</dbReference>
<gene>
    <name evidence="1" type="ORF">H4C75_19245</name>
    <name evidence="3" type="ORF">K5H97_16130</name>
    <name evidence="2" type="ORF">N5I14_20120</name>
</gene>
<sequence>MSEREITTLLSLMSQRQACLSSACKEIADWIDRQGDVPAAGKIRASLKALEAEDAQVRKTLTSLNIERPLPRFRS</sequence>
<dbReference type="EMBL" id="JACGDE010000013">
    <property type="protein sequence ID" value="MBA6066877.1"/>
    <property type="molecule type" value="Genomic_DNA"/>
</dbReference>
<dbReference type="Proteomes" id="UP000541770">
    <property type="component" value="Unassembled WGS sequence"/>
</dbReference>
<dbReference type="AlphaFoldDB" id="A0A135NMG0"/>
<proteinExistence type="predicted"/>
<name>A0A135NMG0_9PSED</name>